<feature type="transmembrane region" description="Helical" evidence="1">
    <location>
        <begin position="367"/>
        <end position="385"/>
    </location>
</feature>
<dbReference type="EMBL" id="CP013909">
    <property type="protein sequence ID" value="ALW85612.1"/>
    <property type="molecule type" value="Genomic_DNA"/>
</dbReference>
<evidence type="ECO:0000313" key="4">
    <source>
        <dbReference type="Proteomes" id="UP000059542"/>
    </source>
</evidence>
<proteinExistence type="predicted"/>
<name>A0A0U4ABR6_9BACT</name>
<dbReference type="RefSeq" id="WP_068193256.1">
    <property type="nucleotide sequence ID" value="NZ_CP013909.1"/>
</dbReference>
<organism evidence="3 4">
    <name type="scientific">Hymenobacter sedentarius</name>
    <dbReference type="NCBI Taxonomy" id="1411621"/>
    <lineage>
        <taxon>Bacteria</taxon>
        <taxon>Pseudomonadati</taxon>
        <taxon>Bacteroidota</taxon>
        <taxon>Cytophagia</taxon>
        <taxon>Cytophagales</taxon>
        <taxon>Hymenobacteraceae</taxon>
        <taxon>Hymenobacter</taxon>
    </lineage>
</organism>
<dbReference type="STRING" id="1411621.AUC43_11220"/>
<feature type="transmembrane region" description="Helical" evidence="1">
    <location>
        <begin position="69"/>
        <end position="87"/>
    </location>
</feature>
<dbReference type="Proteomes" id="UP000059542">
    <property type="component" value="Chromosome"/>
</dbReference>
<reference evidence="3 4" key="1">
    <citation type="submission" date="2015-12" db="EMBL/GenBank/DDBJ databases">
        <authorList>
            <person name="Shamseldin A."/>
            <person name="Moawad H."/>
            <person name="Abd El-Rahim W.M."/>
            <person name="Sadowsky M.J."/>
        </authorList>
    </citation>
    <scope>NUCLEOTIDE SEQUENCE [LARGE SCALE GENOMIC DNA]</scope>
    <source>
        <strain evidence="3 4">DG5B</strain>
    </source>
</reference>
<evidence type="ECO:0000259" key="2">
    <source>
        <dbReference type="Pfam" id="PF07786"/>
    </source>
</evidence>
<feature type="transmembrane region" description="Helical" evidence="1">
    <location>
        <begin position="310"/>
        <end position="327"/>
    </location>
</feature>
<keyword evidence="1" id="KW-0812">Transmembrane</keyword>
<keyword evidence="4" id="KW-1185">Reference proteome</keyword>
<dbReference type="PANTHER" id="PTHR31061">
    <property type="entry name" value="LD22376P"/>
    <property type="match status" value="1"/>
</dbReference>
<feature type="transmembrane region" description="Helical" evidence="1">
    <location>
        <begin position="279"/>
        <end position="298"/>
    </location>
</feature>
<dbReference type="OrthoDB" id="9788724at2"/>
<keyword evidence="1" id="KW-0472">Membrane</keyword>
<feature type="transmembrane region" description="Helical" evidence="1">
    <location>
        <begin position="99"/>
        <end position="120"/>
    </location>
</feature>
<feature type="transmembrane region" description="Helical" evidence="1">
    <location>
        <begin position="126"/>
        <end position="149"/>
    </location>
</feature>
<dbReference type="PANTHER" id="PTHR31061:SF24">
    <property type="entry name" value="LD22376P"/>
    <property type="match status" value="1"/>
</dbReference>
<feature type="transmembrane region" description="Helical" evidence="1">
    <location>
        <begin position="156"/>
        <end position="174"/>
    </location>
</feature>
<feature type="domain" description="Heparan-alpha-glucosaminide N-acetyltransferase catalytic" evidence="2">
    <location>
        <begin position="25"/>
        <end position="181"/>
    </location>
</feature>
<dbReference type="InterPro" id="IPR012429">
    <property type="entry name" value="HGSNAT_cat"/>
</dbReference>
<keyword evidence="1" id="KW-1133">Transmembrane helix</keyword>
<evidence type="ECO:0000256" key="1">
    <source>
        <dbReference type="SAM" id="Phobius"/>
    </source>
</evidence>
<evidence type="ECO:0000313" key="3">
    <source>
        <dbReference type="EMBL" id="ALW85612.1"/>
    </source>
</evidence>
<dbReference type="Pfam" id="PF07786">
    <property type="entry name" value="HGSNAT_cat"/>
    <property type="match status" value="1"/>
</dbReference>
<feature type="transmembrane region" description="Helical" evidence="1">
    <location>
        <begin position="215"/>
        <end position="236"/>
    </location>
</feature>
<dbReference type="KEGG" id="hyg:AUC43_11220"/>
<sequence>MQTTTEAAVATTGATPLAEASQPGRLISLDVFRGITVMAMILVNNPGDWGHIYPPFEHAEWNGCTPTDLIFPFFLFIVGVSLVYALDGVKQKGGPQGAVLLRVLRRAAVLFGLGLLLSLYPKFDFSMVRIMGVLQRISLVFLGCSIIFLKTSWRTQVYLLAAFLVGYAVLMQLVPVPGFGPANLEPSTNLGAWLDRLVFGEAHLWKQSKTWDPEGLLGTLPALGTGLLGCLTAQWLRRRDQQPAAKVAWLYVAAGVVIIAGLVWAPWFPINKALWSSPYVLYTGGLAMAGLAALYWVCDVQGYRAWTRPALVYGVNAILVFCLSALLSRTFSLFKLMGPAGKTVGLKEWLYEWGIAPFFADPRTASLVGAVVLVLIWLGILSWMYKKGIVLKV</sequence>
<accession>A0A0U4ABR6</accession>
<dbReference type="AlphaFoldDB" id="A0A0U4ABR6"/>
<protein>
    <submittedName>
        <fullName evidence="3">N-acetylglucosamine transporter</fullName>
    </submittedName>
</protein>
<gene>
    <name evidence="3" type="ORF">AUC43_11220</name>
</gene>
<feature type="transmembrane region" description="Helical" evidence="1">
    <location>
        <begin position="248"/>
        <end position="267"/>
    </location>
</feature>